<proteinExistence type="predicted"/>
<keyword evidence="3" id="KW-1185">Reference proteome</keyword>
<comment type="caution">
    <text evidence="2">The sequence shown here is derived from an EMBL/GenBank/DDBJ whole genome shotgun (WGS) entry which is preliminary data.</text>
</comment>
<sequence length="738" mass="85306">MESTKAHHQPPLNSDSLISYITQLSSLDELEARTALEKLSKGAGDATVSKKMAKQCKIEKFLASKDVTEVNLALDFCSNVLKNNPEVEYTDFTKEQVLLDRIKRGESSRQWAEIDDLGTTQDELSKAFEEHGKTVGSAFQELYNHIEKVKEQLSEDIKRNKNENIRLNNYIEVMRDKQPDIHPSSDPEPKSATEKVNNVNKAFDSVDTKMDEIELFINEKVIKRLDLVEQHEDQFGEQITSVINKMKFLSEKSTKIEEQISENRTNNLMKTNSIYETLDDIKQIVQKKVNRLEKLVIDKENQDIPSYSDMKVSYEKIKKLEEQVLAMRTYQNELDEVFGLQSKEMDSLIKMTANNNYIKIKEMETNVERTRKELSENCSILDLKMKEIMKDMDTVKKNKKRLESLEWAENDSAKLEVLIAESEQLWTFVQGFVDEQSVTKTKVMMDLELKLTERMNALEWVSRNAIYLTPDALNNCISAFKLQYNNDNQNIINSYIFSSHQSDLIHTISSKLETLGQLERNDQNDRKIYSQLSLLEPSLINDMNLEIALSKNIHTILLRLLNIKLLLDKENKNQVPCLKYLMRCLASSLRTEESITLYINIKDCIKKLGAVLKYINDQEILANTSKCLRLCCKNEQNIMVVKKDCKDFPNILVDTLHKNAYSLIIFQEILLALKYYTVALDAIPSLDINNLKILVELHKESQNEKVRNNIKTILVQCARILEYEDELNKLNAGHILIS</sequence>
<reference evidence="2" key="1">
    <citation type="submission" date="2023-07" db="EMBL/GenBank/DDBJ databases">
        <authorList>
            <consortium name="AG Swart"/>
            <person name="Singh M."/>
            <person name="Singh A."/>
            <person name="Seah K."/>
            <person name="Emmerich C."/>
        </authorList>
    </citation>
    <scope>NUCLEOTIDE SEQUENCE</scope>
    <source>
        <strain evidence="2">DP1</strain>
    </source>
</reference>
<name>A0AAD2DBY9_EUPCR</name>
<dbReference type="Proteomes" id="UP001295684">
    <property type="component" value="Unassembled WGS sequence"/>
</dbReference>
<gene>
    <name evidence="2" type="ORF">ECRASSUSDP1_LOCUS28783</name>
</gene>
<protein>
    <submittedName>
        <fullName evidence="2">Uncharacterized protein</fullName>
    </submittedName>
</protein>
<dbReference type="AlphaFoldDB" id="A0AAD2DBY9"/>
<organism evidence="2 3">
    <name type="scientific">Euplotes crassus</name>
    <dbReference type="NCBI Taxonomy" id="5936"/>
    <lineage>
        <taxon>Eukaryota</taxon>
        <taxon>Sar</taxon>
        <taxon>Alveolata</taxon>
        <taxon>Ciliophora</taxon>
        <taxon>Intramacronucleata</taxon>
        <taxon>Spirotrichea</taxon>
        <taxon>Hypotrichia</taxon>
        <taxon>Euplotida</taxon>
        <taxon>Euplotidae</taxon>
        <taxon>Moneuplotes</taxon>
    </lineage>
</organism>
<evidence type="ECO:0000256" key="1">
    <source>
        <dbReference type="SAM" id="Coils"/>
    </source>
</evidence>
<keyword evidence="1" id="KW-0175">Coiled coil</keyword>
<evidence type="ECO:0000313" key="3">
    <source>
        <dbReference type="Proteomes" id="UP001295684"/>
    </source>
</evidence>
<feature type="coiled-coil region" evidence="1">
    <location>
        <begin position="143"/>
        <end position="170"/>
    </location>
</feature>
<evidence type="ECO:0000313" key="2">
    <source>
        <dbReference type="EMBL" id="CAI2387155.1"/>
    </source>
</evidence>
<accession>A0AAD2DBY9</accession>
<dbReference type="EMBL" id="CAMPGE010029673">
    <property type="protein sequence ID" value="CAI2387155.1"/>
    <property type="molecule type" value="Genomic_DNA"/>
</dbReference>